<keyword evidence="2" id="KW-0812">Transmembrane</keyword>
<gene>
    <name evidence="4" type="ORF">CV102_03720</name>
</gene>
<dbReference type="Proteomes" id="UP000766904">
    <property type="component" value="Unassembled WGS sequence"/>
</dbReference>
<name>A0A8J8Q753_9EURY</name>
<feature type="domain" description="DUF7344" evidence="3">
    <location>
        <begin position="35"/>
        <end position="114"/>
    </location>
</feature>
<dbReference type="Pfam" id="PF24035">
    <property type="entry name" value="DUF7344"/>
    <property type="match status" value="1"/>
</dbReference>
<feature type="transmembrane region" description="Helical" evidence="2">
    <location>
        <begin position="176"/>
        <end position="203"/>
    </location>
</feature>
<sequence length="222" mass="24427">MSLQTDRPPRPADEPSTDVRSTDTETPTLPDDDIFHILQTNRRRDAIRYLLEKNDAVKMRDVAEYVAAKENDTTVAELSSTERQRVYIPLYQSHLPKLDKEGIIEYNKSRGIVRPTEKLELFRPYLELGTDDESEDEEGTLRTLGQRYTVLAVASASLLLSSAVGVYAAISAVETSFALALVVGAVAVPGMVLGTIATALLAFTIGRNYVSSLLPTDAKPLK</sequence>
<dbReference type="AlphaFoldDB" id="A0A8J8Q753"/>
<comment type="caution">
    <text evidence="4">The sequence shown here is derived from an EMBL/GenBank/DDBJ whole genome shotgun (WGS) entry which is preliminary data.</text>
</comment>
<proteinExistence type="predicted"/>
<feature type="region of interest" description="Disordered" evidence="1">
    <location>
        <begin position="1"/>
        <end position="31"/>
    </location>
</feature>
<evidence type="ECO:0000256" key="2">
    <source>
        <dbReference type="SAM" id="Phobius"/>
    </source>
</evidence>
<evidence type="ECO:0000313" key="5">
    <source>
        <dbReference type="Proteomes" id="UP000766904"/>
    </source>
</evidence>
<accession>A0A8J8Q753</accession>
<protein>
    <recommendedName>
        <fullName evidence="3">DUF7344 domain-containing protein</fullName>
    </recommendedName>
</protein>
<keyword evidence="2" id="KW-1133">Transmembrane helix</keyword>
<keyword evidence="2" id="KW-0472">Membrane</keyword>
<dbReference type="OrthoDB" id="331021at2157"/>
<feature type="transmembrane region" description="Helical" evidence="2">
    <location>
        <begin position="148"/>
        <end position="170"/>
    </location>
</feature>
<evidence type="ECO:0000256" key="1">
    <source>
        <dbReference type="SAM" id="MobiDB-lite"/>
    </source>
</evidence>
<organism evidence="4 5">
    <name type="scientific">Natronococcus pandeyae</name>
    <dbReference type="NCBI Taxonomy" id="2055836"/>
    <lineage>
        <taxon>Archaea</taxon>
        <taxon>Methanobacteriati</taxon>
        <taxon>Methanobacteriota</taxon>
        <taxon>Stenosarchaea group</taxon>
        <taxon>Halobacteria</taxon>
        <taxon>Halobacteriales</taxon>
        <taxon>Natrialbaceae</taxon>
        <taxon>Natronococcus</taxon>
    </lineage>
</organism>
<keyword evidence="5" id="KW-1185">Reference proteome</keyword>
<dbReference type="InterPro" id="IPR055768">
    <property type="entry name" value="DUF7344"/>
</dbReference>
<dbReference type="RefSeq" id="WP_148856516.1">
    <property type="nucleotide sequence ID" value="NZ_PHNJ01000001.1"/>
</dbReference>
<dbReference type="EMBL" id="PHNJ01000001">
    <property type="protein sequence ID" value="TYL40681.1"/>
    <property type="molecule type" value="Genomic_DNA"/>
</dbReference>
<reference evidence="4" key="1">
    <citation type="submission" date="2017-11" db="EMBL/GenBank/DDBJ databases">
        <authorList>
            <person name="Kajale S.C."/>
            <person name="Sharma A."/>
        </authorList>
    </citation>
    <scope>NUCLEOTIDE SEQUENCE</scope>
    <source>
        <strain evidence="4">LS1_42</strain>
    </source>
</reference>
<evidence type="ECO:0000313" key="4">
    <source>
        <dbReference type="EMBL" id="TYL40681.1"/>
    </source>
</evidence>
<evidence type="ECO:0000259" key="3">
    <source>
        <dbReference type="Pfam" id="PF24035"/>
    </source>
</evidence>